<dbReference type="SMART" id="SM00322">
    <property type="entry name" value="KH"/>
    <property type="match status" value="1"/>
</dbReference>
<accession>B2XTE9</accession>
<evidence type="ECO:0000259" key="10">
    <source>
        <dbReference type="PROSITE" id="PS50823"/>
    </source>
</evidence>
<dbReference type="PROSITE" id="PS00548">
    <property type="entry name" value="RIBOSOMAL_S3"/>
    <property type="match status" value="1"/>
</dbReference>
<dbReference type="InterPro" id="IPR009019">
    <property type="entry name" value="KH_sf_prok-type"/>
</dbReference>
<dbReference type="InterPro" id="IPR015946">
    <property type="entry name" value="KH_dom-like_a/b"/>
</dbReference>
<dbReference type="HAMAP" id="MF_01309_B">
    <property type="entry name" value="Ribosomal_uS3_B"/>
    <property type="match status" value="1"/>
</dbReference>
<dbReference type="GeneID" id="6335626"/>
<dbReference type="InterPro" id="IPR018280">
    <property type="entry name" value="Ribosomal_uS3_CS"/>
</dbReference>
<dbReference type="InterPro" id="IPR036419">
    <property type="entry name" value="Ribosomal_S3_C_sf"/>
</dbReference>
<reference evidence="11" key="1">
    <citation type="journal article" date="2008" name="BMC Genomics">
        <title>Chloroplast genome sequencing analysis of Heterosigma akashiwo CCMP452 (West Atlantic) and NIES293 (West Pacific) strains.</title>
        <authorList>
            <person name="Cattolico R.A."/>
            <person name="Jacobs M.A."/>
            <person name="Zhou Y."/>
            <person name="Chang J."/>
            <person name="Duplessis M."/>
            <person name="Lybrand T."/>
            <person name="McKay J."/>
            <person name="Ong H.C."/>
            <person name="Sims E."/>
            <person name="Rocap G."/>
        </authorList>
    </citation>
    <scope>NUCLEOTIDE SEQUENCE [LARGE SCALE GENOMIC DNA]</scope>
    <source>
        <strain evidence="11">NIES 293</strain>
    </source>
</reference>
<dbReference type="PANTHER" id="PTHR11760">
    <property type="entry name" value="30S/40S RIBOSOMAL PROTEIN S3"/>
    <property type="match status" value="1"/>
</dbReference>
<evidence type="ECO:0000256" key="2">
    <source>
        <dbReference type="ARBA" id="ARBA00022730"/>
    </source>
</evidence>
<evidence type="ECO:0000313" key="11">
    <source>
        <dbReference type="EMBL" id="ABV66047.1"/>
    </source>
</evidence>
<keyword evidence="9 11" id="KW-0934">Plastid</keyword>
<keyword evidence="9 11" id="KW-0150">Chloroplast</keyword>
<evidence type="ECO:0000256" key="4">
    <source>
        <dbReference type="ARBA" id="ARBA00022980"/>
    </source>
</evidence>
<dbReference type="Pfam" id="PF07650">
    <property type="entry name" value="KH_2"/>
    <property type="match status" value="1"/>
</dbReference>
<evidence type="ECO:0000256" key="6">
    <source>
        <dbReference type="ARBA" id="ARBA00035154"/>
    </source>
</evidence>
<dbReference type="SUPFAM" id="SSF54814">
    <property type="entry name" value="Prokaryotic type KH domain (KH-domain type II)"/>
    <property type="match status" value="1"/>
</dbReference>
<keyword evidence="4 7" id="KW-0689">Ribosomal protein</keyword>
<protein>
    <recommendedName>
        <fullName evidence="6 7">Small ribosomal subunit protein uS3c</fullName>
    </recommendedName>
</protein>
<dbReference type="InterPro" id="IPR005704">
    <property type="entry name" value="Ribosomal_uS3_bac-typ"/>
</dbReference>
<evidence type="ECO:0000256" key="9">
    <source>
        <dbReference type="RuleBase" id="RU003626"/>
    </source>
</evidence>
<dbReference type="InterPro" id="IPR004044">
    <property type="entry name" value="KH_dom_type_2"/>
</dbReference>
<dbReference type="Pfam" id="PF00189">
    <property type="entry name" value="Ribosomal_S3_C"/>
    <property type="match status" value="1"/>
</dbReference>
<dbReference type="FunFam" id="3.30.300.20:FF:000001">
    <property type="entry name" value="30S ribosomal protein S3"/>
    <property type="match status" value="1"/>
</dbReference>
<evidence type="ECO:0000256" key="8">
    <source>
        <dbReference type="RuleBase" id="RU003624"/>
    </source>
</evidence>
<dbReference type="InterPro" id="IPR001351">
    <property type="entry name" value="Ribosomal_uS3_C"/>
</dbReference>
<feature type="domain" description="KH type-2" evidence="10">
    <location>
        <begin position="44"/>
        <end position="116"/>
    </location>
</feature>
<geneLocation type="chloroplast" evidence="11"/>
<dbReference type="Gene3D" id="3.30.300.20">
    <property type="match status" value="1"/>
</dbReference>
<proteinExistence type="inferred from homology"/>
<dbReference type="GO" id="GO:0006412">
    <property type="term" value="P:translation"/>
    <property type="evidence" value="ECO:0007669"/>
    <property type="project" value="UniProtKB-UniRule"/>
</dbReference>
<comment type="similarity">
    <text evidence="1 7 8">Belongs to the universal ribosomal protein uS3 family.</text>
</comment>
<keyword evidence="5 7" id="KW-0687">Ribonucleoprotein</keyword>
<dbReference type="AlphaFoldDB" id="B2XTE9"/>
<dbReference type="EMBL" id="EU168190">
    <property type="protein sequence ID" value="ABV66047.1"/>
    <property type="molecule type" value="Genomic_DNA"/>
</dbReference>
<sequence>MGHKTHPMGFRVGITKTHQSSWFSNLKEYSKLLEEDFKLRESLLKFLSSKNIENSGISKILINRNSNGTQIQLEIHTAFPGIIVGKSGKTLEELNTFFEKTFSNNKKIIINLVEITEPYREAGLIGDYIVQQLEKRTQFKRVVKKAISLSTSKGNIEGIKVQISGRLNGAEIARSEWVRQGRVPLQTLRADIDYSYKTAQTTYGILGVKIWLFKGEIF</sequence>
<organism evidence="11">
    <name type="scientific">Heterosigma akashiwo</name>
    <name type="common">Chromophytic alga</name>
    <name type="synonym">Heterosigma carterae</name>
    <dbReference type="NCBI Taxonomy" id="2829"/>
    <lineage>
        <taxon>Eukaryota</taxon>
        <taxon>Sar</taxon>
        <taxon>Stramenopiles</taxon>
        <taxon>Ochrophyta</taxon>
        <taxon>Raphidophyceae</taxon>
        <taxon>Chattonellales</taxon>
        <taxon>Chattonellaceae</taxon>
        <taxon>Heterosigma</taxon>
    </lineage>
</organism>
<evidence type="ECO:0000256" key="3">
    <source>
        <dbReference type="ARBA" id="ARBA00022884"/>
    </source>
</evidence>
<comment type="subunit">
    <text evidence="7 9">Part of the 30S ribosomal subunit.</text>
</comment>
<dbReference type="RefSeq" id="YP_001936441.1">
    <property type="nucleotide sequence ID" value="NC_010772.1"/>
</dbReference>
<dbReference type="NCBIfam" id="TIGR01009">
    <property type="entry name" value="rpsC_bact"/>
    <property type="match status" value="1"/>
</dbReference>
<dbReference type="InterPro" id="IPR004087">
    <property type="entry name" value="KH_dom"/>
</dbReference>
<dbReference type="SUPFAM" id="SSF54821">
    <property type="entry name" value="Ribosomal protein S3 C-terminal domain"/>
    <property type="match status" value="1"/>
</dbReference>
<keyword evidence="2 7" id="KW-0699">rRNA-binding</keyword>
<evidence type="ECO:0000256" key="7">
    <source>
        <dbReference type="HAMAP-Rule" id="MF_01309"/>
    </source>
</evidence>
<evidence type="ECO:0000256" key="5">
    <source>
        <dbReference type="ARBA" id="ARBA00023274"/>
    </source>
</evidence>
<dbReference type="InterPro" id="IPR057258">
    <property type="entry name" value="Ribosomal_uS3"/>
</dbReference>
<keyword evidence="3 7" id="KW-0694">RNA-binding</keyword>
<name>B2XTE9_HETAK</name>
<comment type="subcellular location">
    <subcellularLocation>
        <location evidence="7 9">Plastid</location>
        <location evidence="7 9">Chloroplast</location>
    </subcellularLocation>
</comment>
<dbReference type="GO" id="GO:0022627">
    <property type="term" value="C:cytosolic small ribosomal subunit"/>
    <property type="evidence" value="ECO:0007669"/>
    <property type="project" value="TreeGrafter"/>
</dbReference>
<dbReference type="PROSITE" id="PS50823">
    <property type="entry name" value="KH_TYPE_2"/>
    <property type="match status" value="1"/>
</dbReference>
<dbReference type="GO" id="GO:0009507">
    <property type="term" value="C:chloroplast"/>
    <property type="evidence" value="ECO:0007669"/>
    <property type="project" value="UniProtKB-SubCell"/>
</dbReference>
<dbReference type="Gene3D" id="3.30.1140.32">
    <property type="entry name" value="Ribosomal protein S3, C-terminal domain"/>
    <property type="match status" value="1"/>
</dbReference>
<evidence type="ECO:0000256" key="1">
    <source>
        <dbReference type="ARBA" id="ARBA00010761"/>
    </source>
</evidence>
<dbReference type="GO" id="GO:0019843">
    <property type="term" value="F:rRNA binding"/>
    <property type="evidence" value="ECO:0007669"/>
    <property type="project" value="UniProtKB-UniRule"/>
</dbReference>
<dbReference type="PANTHER" id="PTHR11760:SF19">
    <property type="entry name" value="SMALL RIBOSOMAL SUBUNIT PROTEIN US3C"/>
    <property type="match status" value="1"/>
</dbReference>
<dbReference type="CDD" id="cd02412">
    <property type="entry name" value="KH-II_30S_S3"/>
    <property type="match status" value="1"/>
</dbReference>
<gene>
    <name evidence="7 11" type="primary">rps3</name>
    <name evidence="11" type="ordered locus">Heak293_Cp140</name>
</gene>
<dbReference type="GO" id="GO:0003735">
    <property type="term" value="F:structural constituent of ribosome"/>
    <property type="evidence" value="ECO:0007669"/>
    <property type="project" value="InterPro"/>
</dbReference>